<accession>A0A5B9EA07</accession>
<evidence type="ECO:0000313" key="11">
    <source>
        <dbReference type="Proteomes" id="UP000321820"/>
    </source>
</evidence>
<gene>
    <name evidence="10" type="ORF">FTW19_13705</name>
</gene>
<evidence type="ECO:0000256" key="1">
    <source>
        <dbReference type="ARBA" id="ARBA00004651"/>
    </source>
</evidence>
<feature type="transmembrane region" description="Helical" evidence="7">
    <location>
        <begin position="852"/>
        <end position="872"/>
    </location>
</feature>
<evidence type="ECO:0000313" key="10">
    <source>
        <dbReference type="EMBL" id="QEE28962.1"/>
    </source>
</evidence>
<feature type="domain" description="ABC3 transporter permease C-terminal" evidence="8">
    <location>
        <begin position="349"/>
        <end position="466"/>
    </location>
</feature>
<feature type="transmembrane region" description="Helical" evidence="7">
    <location>
        <begin position="82"/>
        <end position="105"/>
    </location>
</feature>
<evidence type="ECO:0000259" key="8">
    <source>
        <dbReference type="Pfam" id="PF02687"/>
    </source>
</evidence>
<feature type="transmembrane region" description="Helical" evidence="7">
    <location>
        <begin position="766"/>
        <end position="786"/>
    </location>
</feature>
<dbReference type="Pfam" id="PF02687">
    <property type="entry name" value="FtsX"/>
    <property type="match status" value="2"/>
</dbReference>
<dbReference type="EMBL" id="CP042806">
    <property type="protein sequence ID" value="QEE28962.1"/>
    <property type="molecule type" value="Genomic_DNA"/>
</dbReference>
<feature type="domain" description="ABC3 transporter permease C-terminal" evidence="8">
    <location>
        <begin position="768"/>
        <end position="882"/>
    </location>
</feature>
<feature type="transmembrane region" description="Helical" evidence="7">
    <location>
        <begin position="490"/>
        <end position="510"/>
    </location>
</feature>
<feature type="transmembrane region" description="Helical" evidence="7">
    <location>
        <begin position="344"/>
        <end position="368"/>
    </location>
</feature>
<evidence type="ECO:0000256" key="5">
    <source>
        <dbReference type="ARBA" id="ARBA00023136"/>
    </source>
</evidence>
<keyword evidence="11" id="KW-1185">Reference proteome</keyword>
<dbReference type="OrthoDB" id="108200at2"/>
<protein>
    <submittedName>
        <fullName evidence="10">ABC transporter permease</fullName>
    </submittedName>
</protein>
<evidence type="ECO:0000256" key="7">
    <source>
        <dbReference type="SAM" id="Phobius"/>
    </source>
</evidence>
<evidence type="ECO:0000259" key="9">
    <source>
        <dbReference type="Pfam" id="PF12704"/>
    </source>
</evidence>
<organism evidence="10 11">
    <name type="scientific">Terriglobus albidus</name>
    <dbReference type="NCBI Taxonomy" id="1592106"/>
    <lineage>
        <taxon>Bacteria</taxon>
        <taxon>Pseudomonadati</taxon>
        <taxon>Acidobacteriota</taxon>
        <taxon>Terriglobia</taxon>
        <taxon>Terriglobales</taxon>
        <taxon>Acidobacteriaceae</taxon>
        <taxon>Terriglobus</taxon>
    </lineage>
</organism>
<name>A0A5B9EA07_9BACT</name>
<feature type="domain" description="MacB-like periplasmic core" evidence="9">
    <location>
        <begin position="84"/>
        <end position="305"/>
    </location>
</feature>
<dbReference type="InterPro" id="IPR047928">
    <property type="entry name" value="Perm_prefix_1"/>
</dbReference>
<dbReference type="GO" id="GO:0022857">
    <property type="term" value="F:transmembrane transporter activity"/>
    <property type="evidence" value="ECO:0007669"/>
    <property type="project" value="TreeGrafter"/>
</dbReference>
<feature type="transmembrane region" description="Helical" evidence="7">
    <location>
        <begin position="394"/>
        <end position="420"/>
    </location>
</feature>
<evidence type="ECO:0000256" key="2">
    <source>
        <dbReference type="ARBA" id="ARBA00022475"/>
    </source>
</evidence>
<dbReference type="AlphaFoldDB" id="A0A5B9EA07"/>
<dbReference type="PANTHER" id="PTHR30572:SF4">
    <property type="entry name" value="ABC TRANSPORTER PERMEASE YTRF"/>
    <property type="match status" value="1"/>
</dbReference>
<proteinExistence type="inferred from homology"/>
<comment type="similarity">
    <text evidence="6">Belongs to the ABC-4 integral membrane protein family.</text>
</comment>
<dbReference type="GO" id="GO:0005886">
    <property type="term" value="C:plasma membrane"/>
    <property type="evidence" value="ECO:0007669"/>
    <property type="project" value="UniProtKB-SubCell"/>
</dbReference>
<keyword evidence="4 7" id="KW-1133">Transmembrane helix</keyword>
<dbReference type="InterPro" id="IPR050250">
    <property type="entry name" value="Macrolide_Exporter_MacB"/>
</dbReference>
<dbReference type="Proteomes" id="UP000321820">
    <property type="component" value="Chromosome"/>
</dbReference>
<feature type="domain" description="MacB-like periplasmic core" evidence="9">
    <location>
        <begin position="543"/>
        <end position="705"/>
    </location>
</feature>
<feature type="transmembrane region" description="Helical" evidence="7">
    <location>
        <begin position="821"/>
        <end position="840"/>
    </location>
</feature>
<dbReference type="InterPro" id="IPR017800">
    <property type="entry name" value="ADOP"/>
</dbReference>
<keyword evidence="3 7" id="KW-0812">Transmembrane</keyword>
<dbReference type="NCBIfam" id="NF038403">
    <property type="entry name" value="perm_prefix_1"/>
    <property type="match status" value="1"/>
</dbReference>
<evidence type="ECO:0000256" key="6">
    <source>
        <dbReference type="ARBA" id="ARBA00038076"/>
    </source>
</evidence>
<dbReference type="NCBIfam" id="TIGR03434">
    <property type="entry name" value="ADOP"/>
    <property type="match status" value="1"/>
</dbReference>
<keyword evidence="2" id="KW-1003">Cell membrane</keyword>
<feature type="transmembrane region" description="Helical" evidence="7">
    <location>
        <begin position="440"/>
        <end position="463"/>
    </location>
</feature>
<dbReference type="InterPro" id="IPR003838">
    <property type="entry name" value="ABC3_permease_C"/>
</dbReference>
<dbReference type="PANTHER" id="PTHR30572">
    <property type="entry name" value="MEMBRANE COMPONENT OF TRANSPORTER-RELATED"/>
    <property type="match status" value="1"/>
</dbReference>
<dbReference type="RefSeq" id="WP_147648160.1">
    <property type="nucleotide sequence ID" value="NZ_CP042806.1"/>
</dbReference>
<comment type="subcellular location">
    <subcellularLocation>
        <location evidence="1">Cell membrane</location>
        <topology evidence="1">Multi-pass membrane protein</topology>
    </subcellularLocation>
</comment>
<sequence length="889" mass="96791">MRLWRRRANEVDEEIATHIAMSIADRIDQGESPDEARRAALREFGNPLLVRETARCMWGGEWIEHILQDLRYAWRQTRRSPAFTLTVIATLALGLGATLAMFTIVERVLLQVLPYASPQRLVKVQETGRRGDSPTICWLDIQQWRLKARSFESIGFHTPANGRTFLEGDNGAQQIRHQLVSANLFHILGVSPALGSGFSGNPDTFANTGEENTVVLSDNAWRQSFGARPDIIGHAVRMNGKSYTVVGVMPRSFALPLSSTMAEVWTPAPFGETSKTHTNETPTYLVVARLRAGATIQSADAEMKAIQPSVAAQYTDTYQRDLVSSASVSSYAASLVEPEVRRAVLALFAASALLWVIACINVGGLLFARGITRQREIAVRGALGASRMRIVQQLVLEGLLLSIGGSLLGLGLASGLLRIFAHGLSLQLNLRNATPGWQSIAMLLALTLGSALVSALWPALISARASIEPTLRQGAQQSGLSRTQHRTRSLLVVSQISLALVLLFSCGLLLRTIYALRHVPLGFRTDNVLVGSMAIPSYRFSNQDLNATLYAPILQRVRALPGVEAATLMTEVPLGHSFRMMFSFSAEGNSADAIRRRDIRANFRAVNSDAQRVFGFTMLRGRYFNQEDTAGSQAVVVVNREFVKEYSQSNDPDKVLGQSLMTFGKGRRAIVVGILDDSRQVSVAEQPAPEIQVYFPQLTPDSGTYKVAGGIAMSLALRTSRDTSSIIPELRSIMAQASPELANTEFSTMTQIVEDSYGSQQLVSRLLIVFGGSALLLCLSGLYGLLAQLVTQRTREIGVRVALGASRKQVVWLVLRQAGRMLLAGATIGLTLAWFSSRFLSSYLYGVRSHDAVTLIAVTLLLAIGGLTAAFLPATRAASINPIEALRSE</sequence>
<evidence type="ECO:0000256" key="4">
    <source>
        <dbReference type="ARBA" id="ARBA00022989"/>
    </source>
</evidence>
<dbReference type="KEGG" id="talb:FTW19_13705"/>
<reference evidence="10 11" key="1">
    <citation type="submission" date="2019-08" db="EMBL/GenBank/DDBJ databases">
        <title>Complete genome sequence of Terriglobus albidus strain ORNL.</title>
        <authorList>
            <person name="Podar M."/>
        </authorList>
    </citation>
    <scope>NUCLEOTIDE SEQUENCE [LARGE SCALE GENOMIC DNA]</scope>
    <source>
        <strain evidence="10 11">ORNL</strain>
    </source>
</reference>
<dbReference type="InterPro" id="IPR025857">
    <property type="entry name" value="MacB_PCD"/>
</dbReference>
<dbReference type="Pfam" id="PF12704">
    <property type="entry name" value="MacB_PCD"/>
    <property type="match status" value="2"/>
</dbReference>
<keyword evidence="5 7" id="KW-0472">Membrane</keyword>
<evidence type="ECO:0000256" key="3">
    <source>
        <dbReference type="ARBA" id="ARBA00022692"/>
    </source>
</evidence>